<dbReference type="Proteomes" id="UP000590524">
    <property type="component" value="Unassembled WGS sequence"/>
</dbReference>
<evidence type="ECO:0000256" key="1">
    <source>
        <dbReference type="SAM" id="SignalP"/>
    </source>
</evidence>
<dbReference type="RefSeq" id="WP_188082150.1">
    <property type="nucleotide sequence ID" value="NZ_JACIEU010000008.1"/>
</dbReference>
<gene>
    <name evidence="3" type="ORF">GGQ90_002172</name>
</gene>
<accession>A0A7W6LPZ0</accession>
<dbReference type="InterPro" id="IPR010333">
    <property type="entry name" value="VirJ"/>
</dbReference>
<dbReference type="Gene3D" id="3.40.50.1820">
    <property type="entry name" value="alpha/beta hydrolase"/>
    <property type="match status" value="2"/>
</dbReference>
<dbReference type="PIRSF" id="PIRSF029063">
    <property type="entry name" value="IV_sec_VirJ"/>
    <property type="match status" value="1"/>
</dbReference>
<keyword evidence="4" id="KW-1185">Reference proteome</keyword>
<dbReference type="EMBL" id="JACIEU010000008">
    <property type="protein sequence ID" value="MBB4148389.1"/>
    <property type="molecule type" value="Genomic_DNA"/>
</dbReference>
<proteinExistence type="predicted"/>
<comment type="caution">
    <text evidence="3">The sequence shown here is derived from an EMBL/GenBank/DDBJ whole genome shotgun (WGS) entry which is preliminary data.</text>
</comment>
<dbReference type="InterPro" id="IPR011225">
    <property type="entry name" value="IV_sec_VirJ"/>
</dbReference>
<evidence type="ECO:0000259" key="2">
    <source>
        <dbReference type="Pfam" id="PF06057"/>
    </source>
</evidence>
<evidence type="ECO:0000313" key="3">
    <source>
        <dbReference type="EMBL" id="MBB4148389.1"/>
    </source>
</evidence>
<feature type="signal peptide" evidence="1">
    <location>
        <begin position="1"/>
        <end position="24"/>
    </location>
</feature>
<feature type="domain" description="Bacterial virulence" evidence="2">
    <location>
        <begin position="285"/>
        <end position="469"/>
    </location>
</feature>
<dbReference type="Pfam" id="PF06057">
    <property type="entry name" value="VirJ"/>
    <property type="match status" value="1"/>
</dbReference>
<sequence length="478" mass="51141">MRRIRQIGASITLLFLLPSSSHGKAPYGRNNGYSFAPFAQIHLYRPASDPKGAVLLLSDHDGWTQDETELAQSLTDHGLLVAGASAPALIHGLEKAPGKCINPNYALIALARDIQHRAGVVRYRQPVLIGYGAGATLAFGALAQWPDASYQGVISINPTSSVTGHKPWCAAPGFATGHVTKPQPGWRFAPNPRNRVGWIILQQADVSRIAPKPLLRFASSVPGARLIQLPRSSNTQDGMVQLRNQLSNAALSLLPTPTPSPPPGQIPLPDMPLTLVPATGHGPQDLMAIAYSGDGGWVGIDRDIAAQIAAAGIPVVGVDSLSYFWTARTPQGAGHDLAQLIHGFGERWHKKRVLLIGYSFGADVLPHMIDTLDAQTRSRIASVSLLGLSASADFQFHLSSWLDIASDEALSTIPAIQRIQGIPLRCVRGQIEQGSACTAIPRGHADQFLVPGDHHFNRNAALLARIILGERKPGLVIH</sequence>
<keyword evidence="1" id="KW-0732">Signal</keyword>
<organism evidence="3 4">
    <name type="scientific">Sphingobium scionense</name>
    <dbReference type="NCBI Taxonomy" id="1404341"/>
    <lineage>
        <taxon>Bacteria</taxon>
        <taxon>Pseudomonadati</taxon>
        <taxon>Pseudomonadota</taxon>
        <taxon>Alphaproteobacteria</taxon>
        <taxon>Sphingomonadales</taxon>
        <taxon>Sphingomonadaceae</taxon>
        <taxon>Sphingobium</taxon>
    </lineage>
</organism>
<name>A0A7W6LPZ0_9SPHN</name>
<feature type="chain" id="PRO_5030584113" evidence="1">
    <location>
        <begin position="25"/>
        <end position="478"/>
    </location>
</feature>
<dbReference type="InterPro" id="IPR029058">
    <property type="entry name" value="AB_hydrolase_fold"/>
</dbReference>
<protein>
    <submittedName>
        <fullName evidence="3">Type IV secretory pathway VirJ component</fullName>
    </submittedName>
</protein>
<reference evidence="3 4" key="1">
    <citation type="submission" date="2020-08" db="EMBL/GenBank/DDBJ databases">
        <title>Genomic Encyclopedia of Type Strains, Phase IV (KMG-IV): sequencing the most valuable type-strain genomes for metagenomic binning, comparative biology and taxonomic classification.</title>
        <authorList>
            <person name="Goeker M."/>
        </authorList>
    </citation>
    <scope>NUCLEOTIDE SEQUENCE [LARGE SCALE GENOMIC DNA]</scope>
    <source>
        <strain evidence="3 4">DSM 19371</strain>
    </source>
</reference>
<dbReference type="AlphaFoldDB" id="A0A7W6LPZ0"/>
<evidence type="ECO:0000313" key="4">
    <source>
        <dbReference type="Proteomes" id="UP000590524"/>
    </source>
</evidence>
<dbReference type="SUPFAM" id="SSF53474">
    <property type="entry name" value="alpha/beta-Hydrolases"/>
    <property type="match status" value="2"/>
</dbReference>